<dbReference type="Proteomes" id="UP001267638">
    <property type="component" value="Unassembled WGS sequence"/>
</dbReference>
<feature type="transmembrane region" description="Helical" evidence="7">
    <location>
        <begin position="301"/>
        <end position="320"/>
    </location>
</feature>
<sequence>MSGIEPWPLQDIFVPETIADHEAQRSDAIAIARVICILGVVYVHAWTGLNGAALDALRGTAQENLRWLLMELFGRSAVPLLGLISGWLVAGSSGVRNWSGHVRRKARTILLPMILWNGIAILLVSGAALTLGLSAPVPKTIWWVIDEMLVVTRNPHINVQMPFLRDLFLCMVAAPLLVRMPGWALACIALVAAACHVTGLGPPVLMRASILFFFTLGILARRGAWEERILRWPLVLALLPFTLLMGAQLYRAIMLADSDAVLALRGLDLAARLAAVIAFWRIAWILAGGRARLLLLRIEPYVFLLFCAHLVLIWLGGPLLGKLTGRMGSPLYPIYLILQPLLVLGVVIILGRLLSRVAPRAAALLSGGRL</sequence>
<evidence type="ECO:0000256" key="5">
    <source>
        <dbReference type="ARBA" id="ARBA00022989"/>
    </source>
</evidence>
<name>A0ABU1X4Q2_SPHXE</name>
<keyword evidence="6 7" id="KW-0472">Membrane</keyword>
<evidence type="ECO:0000256" key="7">
    <source>
        <dbReference type="SAM" id="Phobius"/>
    </source>
</evidence>
<proteinExistence type="inferred from homology"/>
<feature type="transmembrane region" description="Helical" evidence="7">
    <location>
        <begin position="270"/>
        <end position="289"/>
    </location>
</feature>
<feature type="transmembrane region" description="Helical" evidence="7">
    <location>
        <begin position="67"/>
        <end position="89"/>
    </location>
</feature>
<keyword evidence="5 7" id="KW-1133">Transmembrane helix</keyword>
<comment type="similarity">
    <text evidence="2">Belongs to the acyltransferase 3 family.</text>
</comment>
<evidence type="ECO:0000259" key="8">
    <source>
        <dbReference type="Pfam" id="PF01757"/>
    </source>
</evidence>
<keyword evidence="10" id="KW-1185">Reference proteome</keyword>
<feature type="transmembrane region" description="Helical" evidence="7">
    <location>
        <begin position="200"/>
        <end position="220"/>
    </location>
</feature>
<evidence type="ECO:0000313" key="10">
    <source>
        <dbReference type="Proteomes" id="UP001267638"/>
    </source>
</evidence>
<feature type="transmembrane region" description="Helical" evidence="7">
    <location>
        <begin position="28"/>
        <end position="47"/>
    </location>
</feature>
<evidence type="ECO:0000256" key="2">
    <source>
        <dbReference type="ARBA" id="ARBA00007400"/>
    </source>
</evidence>
<protein>
    <recommendedName>
        <fullName evidence="8">Acyltransferase 3 domain-containing protein</fullName>
    </recommendedName>
</protein>
<evidence type="ECO:0000256" key="3">
    <source>
        <dbReference type="ARBA" id="ARBA00022475"/>
    </source>
</evidence>
<feature type="transmembrane region" description="Helical" evidence="7">
    <location>
        <begin position="332"/>
        <end position="354"/>
    </location>
</feature>
<accession>A0ABU1X4Q2</accession>
<comment type="caution">
    <text evidence="9">The sequence shown here is derived from an EMBL/GenBank/DDBJ whole genome shotgun (WGS) entry which is preliminary data.</text>
</comment>
<feature type="transmembrane region" description="Helical" evidence="7">
    <location>
        <begin position="109"/>
        <end position="134"/>
    </location>
</feature>
<evidence type="ECO:0000313" key="9">
    <source>
        <dbReference type="EMBL" id="MDR7156121.1"/>
    </source>
</evidence>
<keyword evidence="3" id="KW-1003">Cell membrane</keyword>
<dbReference type="PANTHER" id="PTHR40074">
    <property type="entry name" value="O-ACETYLTRANSFERASE WECH"/>
    <property type="match status" value="1"/>
</dbReference>
<evidence type="ECO:0000256" key="1">
    <source>
        <dbReference type="ARBA" id="ARBA00004651"/>
    </source>
</evidence>
<dbReference type="RefSeq" id="WP_409050382.1">
    <property type="nucleotide sequence ID" value="NZ_JAVDWV010000013.1"/>
</dbReference>
<feature type="transmembrane region" description="Helical" evidence="7">
    <location>
        <begin position="232"/>
        <end position="250"/>
    </location>
</feature>
<dbReference type="EMBL" id="JAVDWV010000013">
    <property type="protein sequence ID" value="MDR7156121.1"/>
    <property type="molecule type" value="Genomic_DNA"/>
</dbReference>
<comment type="subcellular location">
    <subcellularLocation>
        <location evidence="1">Cell membrane</location>
        <topology evidence="1">Multi-pass membrane protein</topology>
    </subcellularLocation>
</comment>
<feature type="domain" description="Acyltransferase 3" evidence="8">
    <location>
        <begin position="29"/>
        <end position="337"/>
    </location>
</feature>
<dbReference type="Pfam" id="PF01757">
    <property type="entry name" value="Acyl_transf_3"/>
    <property type="match status" value="1"/>
</dbReference>
<evidence type="ECO:0000256" key="4">
    <source>
        <dbReference type="ARBA" id="ARBA00022692"/>
    </source>
</evidence>
<gene>
    <name evidence="9" type="ORF">J2W40_002959</name>
</gene>
<keyword evidence="4 7" id="KW-0812">Transmembrane</keyword>
<dbReference type="PANTHER" id="PTHR40074:SF2">
    <property type="entry name" value="O-ACETYLTRANSFERASE WECH"/>
    <property type="match status" value="1"/>
</dbReference>
<dbReference type="InterPro" id="IPR002656">
    <property type="entry name" value="Acyl_transf_3_dom"/>
</dbReference>
<feature type="transmembrane region" description="Helical" evidence="7">
    <location>
        <begin position="168"/>
        <end position="194"/>
    </location>
</feature>
<evidence type="ECO:0000256" key="6">
    <source>
        <dbReference type="ARBA" id="ARBA00023136"/>
    </source>
</evidence>
<organism evidence="9 10">
    <name type="scientific">Sphingobium xenophagum</name>
    <dbReference type="NCBI Taxonomy" id="121428"/>
    <lineage>
        <taxon>Bacteria</taxon>
        <taxon>Pseudomonadati</taxon>
        <taxon>Pseudomonadota</taxon>
        <taxon>Alphaproteobacteria</taxon>
        <taxon>Sphingomonadales</taxon>
        <taxon>Sphingomonadaceae</taxon>
        <taxon>Sphingobium</taxon>
    </lineage>
</organism>
<reference evidence="9 10" key="1">
    <citation type="submission" date="2023-07" db="EMBL/GenBank/DDBJ databases">
        <title>Sorghum-associated microbial communities from plants grown in Nebraska, USA.</title>
        <authorList>
            <person name="Schachtman D."/>
        </authorList>
    </citation>
    <scope>NUCLEOTIDE SEQUENCE [LARGE SCALE GENOMIC DNA]</scope>
    <source>
        <strain evidence="9 10">4256</strain>
    </source>
</reference>